<gene>
    <name evidence="1" type="ORF">IAC04_02925</name>
</gene>
<evidence type="ECO:0000313" key="1">
    <source>
        <dbReference type="EMBL" id="HIZ85424.1"/>
    </source>
</evidence>
<accession>A0A9D2GQJ7</accession>
<evidence type="ECO:0000313" key="2">
    <source>
        <dbReference type="Proteomes" id="UP000824115"/>
    </source>
</evidence>
<sequence>MVEVAPYTYGSRLIETLGRNTLFGFFIGPMAADLAPEEIAKLPQINKPKPGIILSNESWIGRVLAFLTRSRMPRREASEVKKHSGAKEVIDIRDHHWNIFHNTEVCYEVMEFLKTGRF</sequence>
<dbReference type="Proteomes" id="UP000824115">
    <property type="component" value="Unassembled WGS sequence"/>
</dbReference>
<reference evidence="1" key="1">
    <citation type="journal article" date="2021" name="PeerJ">
        <title>Extensive microbial diversity within the chicken gut microbiome revealed by metagenomics and culture.</title>
        <authorList>
            <person name="Gilroy R."/>
            <person name="Ravi A."/>
            <person name="Getino M."/>
            <person name="Pursley I."/>
            <person name="Horton D.L."/>
            <person name="Alikhan N.F."/>
            <person name="Baker D."/>
            <person name="Gharbi K."/>
            <person name="Hall N."/>
            <person name="Watson M."/>
            <person name="Adriaenssens E.M."/>
            <person name="Foster-Nyarko E."/>
            <person name="Jarju S."/>
            <person name="Secka A."/>
            <person name="Antonio M."/>
            <person name="Oren A."/>
            <person name="Chaudhuri R.R."/>
            <person name="La Ragione R."/>
            <person name="Hildebrand F."/>
            <person name="Pallen M.J."/>
        </authorList>
    </citation>
    <scope>NUCLEOTIDE SEQUENCE</scope>
    <source>
        <strain evidence="1">Gambia16-554</strain>
    </source>
</reference>
<dbReference type="EMBL" id="DXAW01000056">
    <property type="protein sequence ID" value="HIZ85424.1"/>
    <property type="molecule type" value="Genomic_DNA"/>
</dbReference>
<organism evidence="1 2">
    <name type="scientific">Candidatus Coprenecus stercoravium</name>
    <dbReference type="NCBI Taxonomy" id="2840735"/>
    <lineage>
        <taxon>Bacteria</taxon>
        <taxon>Pseudomonadati</taxon>
        <taxon>Bacteroidota</taxon>
        <taxon>Bacteroidia</taxon>
        <taxon>Bacteroidales</taxon>
        <taxon>Rikenellaceae</taxon>
        <taxon>Rikenellaceae incertae sedis</taxon>
        <taxon>Candidatus Coprenecus</taxon>
    </lineage>
</organism>
<comment type="caution">
    <text evidence="1">The sequence shown here is derived from an EMBL/GenBank/DDBJ whole genome shotgun (WGS) entry which is preliminary data.</text>
</comment>
<proteinExistence type="predicted"/>
<name>A0A9D2GQJ7_9BACT</name>
<protein>
    <submittedName>
        <fullName evidence="1">Uncharacterized protein</fullName>
    </submittedName>
</protein>
<dbReference type="AlphaFoldDB" id="A0A9D2GQJ7"/>
<reference evidence="1" key="2">
    <citation type="submission" date="2021-04" db="EMBL/GenBank/DDBJ databases">
        <authorList>
            <person name="Gilroy R."/>
        </authorList>
    </citation>
    <scope>NUCLEOTIDE SEQUENCE</scope>
    <source>
        <strain evidence="1">Gambia16-554</strain>
    </source>
</reference>